<proteinExistence type="predicted"/>
<comment type="caution">
    <text evidence="1">The sequence shown here is derived from an EMBL/GenBank/DDBJ whole genome shotgun (WGS) entry which is preliminary data.</text>
</comment>
<evidence type="ECO:0000313" key="2">
    <source>
        <dbReference type="Proteomes" id="UP000737018"/>
    </source>
</evidence>
<reference evidence="1" key="1">
    <citation type="submission" date="2020-03" db="EMBL/GenBank/DDBJ databases">
        <title>Castanea mollissima Vanexum genome sequencing.</title>
        <authorList>
            <person name="Staton M."/>
        </authorList>
    </citation>
    <scope>NUCLEOTIDE SEQUENCE</scope>
    <source>
        <tissue evidence="1">Leaf</tissue>
    </source>
</reference>
<sequence length="145" mass="15762">MMGLSQSNRSGSDANESSLVDTEINGTFINTQISVISINSCEDSSFCQQSIMREIAQGESNRTDGGVVFQAANCGRALVDTSPELRQAGVSPHMKLLNWNTPIRLVKVTPLLTSLRHATLLNWKSLILDRASKNCTTFMASLQAT</sequence>
<gene>
    <name evidence="1" type="ORF">CMV_015068</name>
</gene>
<dbReference type="Proteomes" id="UP000737018">
    <property type="component" value="Unassembled WGS sequence"/>
</dbReference>
<name>A0A8J4RA21_9ROSI</name>
<evidence type="ECO:0000313" key="1">
    <source>
        <dbReference type="EMBL" id="KAF3960196.1"/>
    </source>
</evidence>
<accession>A0A8J4RA21</accession>
<dbReference type="AlphaFoldDB" id="A0A8J4RA21"/>
<protein>
    <submittedName>
        <fullName evidence="1">Uncharacterized protein</fullName>
    </submittedName>
</protein>
<keyword evidence="2" id="KW-1185">Reference proteome</keyword>
<dbReference type="EMBL" id="JRKL02002158">
    <property type="protein sequence ID" value="KAF3960196.1"/>
    <property type="molecule type" value="Genomic_DNA"/>
</dbReference>
<organism evidence="1 2">
    <name type="scientific">Castanea mollissima</name>
    <name type="common">Chinese chestnut</name>
    <dbReference type="NCBI Taxonomy" id="60419"/>
    <lineage>
        <taxon>Eukaryota</taxon>
        <taxon>Viridiplantae</taxon>
        <taxon>Streptophyta</taxon>
        <taxon>Embryophyta</taxon>
        <taxon>Tracheophyta</taxon>
        <taxon>Spermatophyta</taxon>
        <taxon>Magnoliopsida</taxon>
        <taxon>eudicotyledons</taxon>
        <taxon>Gunneridae</taxon>
        <taxon>Pentapetalae</taxon>
        <taxon>rosids</taxon>
        <taxon>fabids</taxon>
        <taxon>Fagales</taxon>
        <taxon>Fagaceae</taxon>
        <taxon>Castanea</taxon>
    </lineage>
</organism>